<sequence>MDMDMDMDPSATGVANTYRSAPLRIGSFKSETHQHFHAYSIFAYYNRASAMLRWAVNIDAWNPSDQELATAASYIEPAERTRITKFHFRADAKRALVGRLLLRCAAYHVFNAPHRIRTTGAPWDAIVISRTPAGKPVLTHPVLPSFSFNISHHGSYVALVASTVYPETGIDVTRVERIPNVSTHAFFDSLQSVFTPFEWSTILNAGNRHSCKSKQDMEWYQLHLFHCHWALKESFTKAKGMGLGLDLQRIEFRGINSGDSGRENKCEQDRWCSGSVLASDVDNMPEPITAIKVFLDDQIVPDYNFELSYLDPTHPVSIAYGPVPLSSSLGRGDVVVRPFTFVNIHELIRHAVPLS</sequence>
<comment type="caution">
    <text evidence="5">The sequence shown here is derived from an EMBL/GenBank/DDBJ whole genome shotgun (WGS) entry which is preliminary data.</text>
</comment>
<dbReference type="InterPro" id="IPR050559">
    <property type="entry name" value="P-Pant_transferase_sf"/>
</dbReference>
<feature type="domain" description="4'-phosphopantetheinyl transferase N-terminal" evidence="4">
    <location>
        <begin position="60"/>
        <end position="163"/>
    </location>
</feature>
<dbReference type="PANTHER" id="PTHR12215:SF10">
    <property type="entry name" value="L-AMINOADIPATE-SEMIALDEHYDE DEHYDROGENASE-PHOSPHOPANTETHEINYL TRANSFERASE"/>
    <property type="match status" value="1"/>
</dbReference>
<evidence type="ECO:0000256" key="2">
    <source>
        <dbReference type="ARBA" id="ARBA00022679"/>
    </source>
</evidence>
<dbReference type="EC" id="2.7.8.7" evidence="1"/>
<evidence type="ECO:0000259" key="3">
    <source>
        <dbReference type="Pfam" id="PF01648"/>
    </source>
</evidence>
<dbReference type="InterPro" id="IPR037143">
    <property type="entry name" value="4-PPantetheinyl_Trfase_dom_sf"/>
</dbReference>
<dbReference type="GO" id="GO:0019878">
    <property type="term" value="P:lysine biosynthetic process via aminoadipic acid"/>
    <property type="evidence" value="ECO:0007669"/>
    <property type="project" value="TreeGrafter"/>
</dbReference>
<dbReference type="SUPFAM" id="SSF56214">
    <property type="entry name" value="4'-phosphopantetheinyl transferase"/>
    <property type="match status" value="2"/>
</dbReference>
<dbReference type="GO" id="GO:0000287">
    <property type="term" value="F:magnesium ion binding"/>
    <property type="evidence" value="ECO:0007669"/>
    <property type="project" value="InterPro"/>
</dbReference>
<evidence type="ECO:0000256" key="1">
    <source>
        <dbReference type="ARBA" id="ARBA00013172"/>
    </source>
</evidence>
<dbReference type="Proteomes" id="UP000317494">
    <property type="component" value="Unassembled WGS sequence"/>
</dbReference>
<dbReference type="VEuPathDB" id="FungiDB:SeMB42_g00318"/>
<protein>
    <recommendedName>
        <fullName evidence="1">holo-[acyl-carrier-protein] synthase</fullName>
        <ecNumber evidence="1">2.7.8.7</ecNumber>
    </recommendedName>
</protein>
<keyword evidence="6" id="KW-1185">Reference proteome</keyword>
<evidence type="ECO:0000313" key="6">
    <source>
        <dbReference type="Proteomes" id="UP000317494"/>
    </source>
</evidence>
<dbReference type="Gene3D" id="3.90.470.20">
    <property type="entry name" value="4'-phosphopantetheinyl transferase domain"/>
    <property type="match status" value="2"/>
</dbReference>
<dbReference type="GO" id="GO:0008897">
    <property type="term" value="F:holo-[acyl-carrier-protein] synthase activity"/>
    <property type="evidence" value="ECO:0007669"/>
    <property type="project" value="UniProtKB-EC"/>
</dbReference>
<dbReference type="AlphaFoldDB" id="A0A507DSX6"/>
<keyword evidence="2" id="KW-0808">Transferase</keyword>
<proteinExistence type="predicted"/>
<dbReference type="PANTHER" id="PTHR12215">
    <property type="entry name" value="PHOSPHOPANTETHEINE TRANSFERASE"/>
    <property type="match status" value="1"/>
</dbReference>
<dbReference type="InterPro" id="IPR008278">
    <property type="entry name" value="4-PPantetheinyl_Trfase_dom"/>
</dbReference>
<dbReference type="GO" id="GO:0005829">
    <property type="term" value="C:cytosol"/>
    <property type="evidence" value="ECO:0007669"/>
    <property type="project" value="TreeGrafter"/>
</dbReference>
<reference evidence="5 6" key="1">
    <citation type="journal article" date="2019" name="Sci. Rep.">
        <title>Comparative genomics of chytrid fungi reveal insights into the obligate biotrophic and pathogenic lifestyle of Synchytrium endobioticum.</title>
        <authorList>
            <person name="van de Vossenberg B.T.L.H."/>
            <person name="Warris S."/>
            <person name="Nguyen H.D.T."/>
            <person name="van Gent-Pelzer M.P.E."/>
            <person name="Joly D.L."/>
            <person name="van de Geest H.C."/>
            <person name="Bonants P.J.M."/>
            <person name="Smith D.S."/>
            <person name="Levesque C.A."/>
            <person name="van der Lee T.A.J."/>
        </authorList>
    </citation>
    <scope>NUCLEOTIDE SEQUENCE [LARGE SCALE GENOMIC DNA]</scope>
    <source>
        <strain evidence="5 6">MB42</strain>
    </source>
</reference>
<dbReference type="Pfam" id="PF01648">
    <property type="entry name" value="ACPS"/>
    <property type="match status" value="1"/>
</dbReference>
<dbReference type="Pfam" id="PF22624">
    <property type="entry name" value="AASDHPPT_N"/>
    <property type="match status" value="1"/>
</dbReference>
<gene>
    <name evidence="5" type="primary">SENM318</name>
    <name evidence="5" type="ORF">SeMB42_g00318</name>
</gene>
<dbReference type="InterPro" id="IPR055066">
    <property type="entry name" value="AASDHPPT_N"/>
</dbReference>
<evidence type="ECO:0000259" key="4">
    <source>
        <dbReference type="Pfam" id="PF22624"/>
    </source>
</evidence>
<accession>A0A507DSX6</accession>
<organism evidence="5 6">
    <name type="scientific">Synchytrium endobioticum</name>
    <dbReference type="NCBI Taxonomy" id="286115"/>
    <lineage>
        <taxon>Eukaryota</taxon>
        <taxon>Fungi</taxon>
        <taxon>Fungi incertae sedis</taxon>
        <taxon>Chytridiomycota</taxon>
        <taxon>Chytridiomycota incertae sedis</taxon>
        <taxon>Chytridiomycetes</taxon>
        <taxon>Synchytriales</taxon>
        <taxon>Synchytriaceae</taxon>
        <taxon>Synchytrium</taxon>
    </lineage>
</organism>
<dbReference type="STRING" id="286115.A0A507DSX6"/>
<dbReference type="EMBL" id="QEAN01000006">
    <property type="protein sequence ID" value="TPX54362.1"/>
    <property type="molecule type" value="Genomic_DNA"/>
</dbReference>
<name>A0A507DSX6_9FUNG</name>
<feature type="domain" description="4'-phosphopantetheinyl transferase" evidence="3">
    <location>
        <begin position="169"/>
        <end position="272"/>
    </location>
</feature>
<evidence type="ECO:0000313" key="5">
    <source>
        <dbReference type="EMBL" id="TPX54362.1"/>
    </source>
</evidence>